<evidence type="ECO:0000259" key="3">
    <source>
        <dbReference type="PROSITE" id="PS51371"/>
    </source>
</evidence>
<dbReference type="AlphaFoldDB" id="A0A2U9IFA1"/>
<accession>A0A2U9IFA1</accession>
<feature type="domain" description="CBS" evidence="3">
    <location>
        <begin position="117"/>
        <end position="173"/>
    </location>
</feature>
<dbReference type="PANTHER" id="PTHR48108:SF26">
    <property type="entry name" value="CBS DOMAIN-CONTAINING PROTEIN DDB_G0289609"/>
    <property type="match status" value="1"/>
</dbReference>
<reference evidence="4 5" key="1">
    <citation type="submission" date="2018-05" db="EMBL/GenBank/DDBJ databases">
        <title>Complete Genome Sequences of Extremely Thermoacidophilic, Metal-Mobilizing Type-Strain Members of the Archaeal Family Sulfolobaceae: Acidianus brierleyi DSM-1651T, Acidianus sulfidivorans DSM-18786T, Metallosphaera hakonensis DSM-7519T, and Metallosphaera prunae DSM-10039T.</title>
        <authorList>
            <person name="Counts J.A."/>
            <person name="Kelly R.M."/>
        </authorList>
    </citation>
    <scope>NUCLEOTIDE SEQUENCE [LARGE SCALE GENOMIC DNA]</scope>
    <source>
        <strain evidence="4 5">DSM 1651</strain>
    </source>
</reference>
<dbReference type="Proteomes" id="UP000248044">
    <property type="component" value="Chromosome"/>
</dbReference>
<proteinExistence type="predicted"/>
<name>A0A2U9IFA1_9CREN</name>
<dbReference type="SUPFAM" id="SSF54631">
    <property type="entry name" value="CBS-domain pair"/>
    <property type="match status" value="2"/>
</dbReference>
<organism evidence="4 5">
    <name type="scientific">Acidianus brierleyi</name>
    <dbReference type="NCBI Taxonomy" id="41673"/>
    <lineage>
        <taxon>Archaea</taxon>
        <taxon>Thermoproteota</taxon>
        <taxon>Thermoprotei</taxon>
        <taxon>Sulfolobales</taxon>
        <taxon>Sulfolobaceae</taxon>
        <taxon>Acidianus</taxon>
    </lineage>
</organism>
<evidence type="ECO:0000256" key="1">
    <source>
        <dbReference type="ARBA" id="ARBA00022737"/>
    </source>
</evidence>
<keyword evidence="2" id="KW-0129">CBS domain</keyword>
<dbReference type="InterPro" id="IPR000644">
    <property type="entry name" value="CBS_dom"/>
</dbReference>
<dbReference type="InterPro" id="IPR046342">
    <property type="entry name" value="CBS_dom_sf"/>
</dbReference>
<evidence type="ECO:0000256" key="2">
    <source>
        <dbReference type="PROSITE-ProRule" id="PRU00703"/>
    </source>
</evidence>
<dbReference type="Gene3D" id="3.10.580.10">
    <property type="entry name" value="CBS-domain"/>
    <property type="match status" value="2"/>
</dbReference>
<dbReference type="EMBL" id="CP029289">
    <property type="protein sequence ID" value="AWR94722.1"/>
    <property type="molecule type" value="Genomic_DNA"/>
</dbReference>
<sequence length="229" mass="26238">MIEGSDIISLDCNSSVYDAIFFMKRRNIRRVVITCERNPLGLFTVDEALKQILYSTETKLKDIKLKDIIRVNSKDIREIVNAMILNNVDAVIIDNKIITEKDVVLSVNWGNDKISKISKDAITIESYSSMVTAIEIMLKHNIRHLPVLEKEPRGMLSARDIVYYYCDNLTLDSPVSQLMTPNLVNADNNLTLRDGVNLMKKYGIGSLFIRPKKIVTFKDFIVYIFNENQ</sequence>
<dbReference type="SMART" id="SM00116">
    <property type="entry name" value="CBS"/>
    <property type="match status" value="3"/>
</dbReference>
<dbReference type="InterPro" id="IPR051462">
    <property type="entry name" value="CBS_domain-containing"/>
</dbReference>
<dbReference type="PROSITE" id="PS51371">
    <property type="entry name" value="CBS"/>
    <property type="match status" value="2"/>
</dbReference>
<dbReference type="GeneID" id="36832303"/>
<dbReference type="OrthoDB" id="8919at2157"/>
<dbReference type="KEGG" id="abri:DFR85_09065"/>
<dbReference type="Pfam" id="PF00571">
    <property type="entry name" value="CBS"/>
    <property type="match status" value="2"/>
</dbReference>
<dbReference type="PANTHER" id="PTHR48108">
    <property type="entry name" value="CBS DOMAIN-CONTAINING PROTEIN CBSX2, CHLOROPLASTIC"/>
    <property type="match status" value="1"/>
</dbReference>
<protein>
    <submittedName>
        <fullName evidence="4">Signal transduction protein</fullName>
    </submittedName>
</protein>
<keyword evidence="1" id="KW-0677">Repeat</keyword>
<keyword evidence="5" id="KW-1185">Reference proteome</keyword>
<evidence type="ECO:0000313" key="5">
    <source>
        <dbReference type="Proteomes" id="UP000248044"/>
    </source>
</evidence>
<dbReference type="RefSeq" id="WP_110270603.1">
    <property type="nucleotide sequence ID" value="NZ_CP029289.2"/>
</dbReference>
<feature type="domain" description="CBS" evidence="3">
    <location>
        <begin position="1"/>
        <end position="58"/>
    </location>
</feature>
<evidence type="ECO:0000313" key="4">
    <source>
        <dbReference type="EMBL" id="AWR94722.1"/>
    </source>
</evidence>
<gene>
    <name evidence="4" type="ORF">DFR85_09065</name>
</gene>